<reference evidence="13 14" key="1">
    <citation type="journal article" date="2012" name="PLoS Pathog.">
        <title>Diverse lifestyles and strategies of plant pathogenesis encoded in the genomes of eighteen Dothideomycetes fungi.</title>
        <authorList>
            <person name="Ohm R.A."/>
            <person name="Feau N."/>
            <person name="Henrissat B."/>
            <person name="Schoch C.L."/>
            <person name="Horwitz B.A."/>
            <person name="Barry K.W."/>
            <person name="Condon B.J."/>
            <person name="Copeland A.C."/>
            <person name="Dhillon B."/>
            <person name="Glaser F."/>
            <person name="Hesse C.N."/>
            <person name="Kosti I."/>
            <person name="LaButti K."/>
            <person name="Lindquist E.A."/>
            <person name="Lucas S."/>
            <person name="Salamov A.A."/>
            <person name="Bradshaw R.E."/>
            <person name="Ciuffetti L."/>
            <person name="Hamelin R.C."/>
            <person name="Kema G.H.J."/>
            <person name="Lawrence C."/>
            <person name="Scott J.A."/>
            <person name="Spatafora J.W."/>
            <person name="Turgeon B.G."/>
            <person name="de Wit P.J.G.M."/>
            <person name="Zhong S."/>
            <person name="Goodwin S.B."/>
            <person name="Grigoriev I.V."/>
        </authorList>
    </citation>
    <scope>NUCLEOTIDE SEQUENCE [LARGE SCALE GENOMIC DNA]</scope>
    <source>
        <strain evidence="14">28A</strain>
    </source>
</reference>
<keyword evidence="10" id="KW-0325">Glycoprotein</keyword>
<organism evidence="13 14">
    <name type="scientific">Exserohilum turcicum (strain 28A)</name>
    <name type="common">Northern leaf blight fungus</name>
    <name type="synonym">Setosphaeria turcica</name>
    <dbReference type="NCBI Taxonomy" id="671987"/>
    <lineage>
        <taxon>Eukaryota</taxon>
        <taxon>Fungi</taxon>
        <taxon>Dikarya</taxon>
        <taxon>Ascomycota</taxon>
        <taxon>Pezizomycotina</taxon>
        <taxon>Dothideomycetes</taxon>
        <taxon>Pleosporomycetidae</taxon>
        <taxon>Pleosporales</taxon>
        <taxon>Pleosporineae</taxon>
        <taxon>Pleosporaceae</taxon>
        <taxon>Exserohilum</taxon>
    </lineage>
</organism>
<dbReference type="Pfam" id="PF08320">
    <property type="entry name" value="PIG-X"/>
    <property type="match status" value="1"/>
</dbReference>
<keyword evidence="14" id="KW-1185">Reference proteome</keyword>
<evidence type="ECO:0000256" key="11">
    <source>
        <dbReference type="RuleBase" id="RU366056"/>
    </source>
</evidence>
<sequence length="540" mass="60760">MKQRITYVVQNPDDFSPEQLEIGKDAQGPFFAVKGIEAAKEHRITFGLDELHDHLKKYFAQWHEMHWRWQSQKPYAATPPFTSRLPSGLHAFFTPLDTTPDDLFCNALKDVPGLEAKCSTASESATKLPILSERFAMSPSSQFYAYHGDVNFMKEHLQSEFCKGDKKAYCMDLVAEIFKSTYIDVDYDTISRVVIVTAFWPHADETEKSWNDLIRPPTKDAMVEIGVLSHEGNADPEDIQFGGFLTVLGQDDKPKPTRFQTPTRHYPLLAPSKNPTTTPKSHPLTYTTSFNQPTGLHPTLTLTFPAQNLTAPASTCKLHTYLTLPSYLFIDQYQFNDLLFLQSKNLKRLRSIAGTTDLEAPDWAVSQWGSAALFELAVPKPEKIEYPEVDVGAGENVWEGLPTHKMPEGDWNISIPLHLRYLPAEPRSHTRLPVPWPVVFWACRAEEGALHASNPFDRVHLGYEGLFGPKTRFMTVQPDVATQELVEYIQVPVLDTRRAGWVQAGTMGVVFAAFLGLCWVLFGGSRSKGQDKAAKGKKTQ</sequence>
<dbReference type="HOGENOM" id="CLU_030047_0_0_1"/>
<dbReference type="AlphaFoldDB" id="R0KN27"/>
<keyword evidence="7 11" id="KW-0256">Endoplasmic reticulum</keyword>
<protein>
    <recommendedName>
        <fullName evidence="4 11">Protein PBN1</fullName>
    </recommendedName>
</protein>
<evidence type="ECO:0000256" key="2">
    <source>
        <dbReference type="ARBA" id="ARBA00004687"/>
    </source>
</evidence>
<evidence type="ECO:0000256" key="3">
    <source>
        <dbReference type="ARBA" id="ARBA00010345"/>
    </source>
</evidence>
<dbReference type="OrthoDB" id="5546453at2759"/>
<evidence type="ECO:0000256" key="5">
    <source>
        <dbReference type="ARBA" id="ARBA00022502"/>
    </source>
</evidence>
<dbReference type="RefSeq" id="XP_008023130.1">
    <property type="nucleotide sequence ID" value="XM_008024939.1"/>
</dbReference>
<name>R0KN27_EXST2</name>
<dbReference type="GO" id="GO:0005789">
    <property type="term" value="C:endoplasmic reticulum membrane"/>
    <property type="evidence" value="ECO:0007669"/>
    <property type="project" value="UniProtKB-SubCell"/>
</dbReference>
<dbReference type="InterPro" id="IPR042322">
    <property type="entry name" value="Pbn1"/>
</dbReference>
<evidence type="ECO:0000256" key="8">
    <source>
        <dbReference type="ARBA" id="ARBA00022989"/>
    </source>
</evidence>
<feature type="transmembrane region" description="Helical" evidence="11">
    <location>
        <begin position="500"/>
        <end position="522"/>
    </location>
</feature>
<dbReference type="eggNOG" id="ENOG502QS8N">
    <property type="taxonomic scope" value="Eukaryota"/>
</dbReference>
<evidence type="ECO:0000256" key="9">
    <source>
        <dbReference type="ARBA" id="ARBA00023136"/>
    </source>
</evidence>
<dbReference type="EMBL" id="KB908515">
    <property type="protein sequence ID" value="EOA89327.1"/>
    <property type="molecule type" value="Genomic_DNA"/>
</dbReference>
<evidence type="ECO:0000313" key="14">
    <source>
        <dbReference type="Proteomes" id="UP000016935"/>
    </source>
</evidence>
<comment type="similarity">
    <text evidence="3 11">Belongs to the PIGX family.</text>
</comment>
<dbReference type="PANTHER" id="PTHR28533:SF1">
    <property type="entry name" value="PROTEIN PBN1"/>
    <property type="match status" value="1"/>
</dbReference>
<comment type="function">
    <text evidence="11">Required for proper folding and/or the stability of a subset of proteins in the endoplasmic reticulum. Component of glycosylphosphatidylinositol-mannosyltransferase 1 which transfers the first of the 4 mannoses in the GPI-anchor precursors during GPI-anchor biosynthesis. Probably acts by stabilizing the mannosyltransferase GPI14.</text>
</comment>
<dbReference type="GO" id="GO:0006506">
    <property type="term" value="P:GPI anchor biosynthetic process"/>
    <property type="evidence" value="ECO:0007669"/>
    <property type="project" value="UniProtKB-UniPathway"/>
</dbReference>
<evidence type="ECO:0000256" key="6">
    <source>
        <dbReference type="ARBA" id="ARBA00022692"/>
    </source>
</evidence>
<comment type="subcellular location">
    <subcellularLocation>
        <location evidence="11">Endoplasmic reticulum membrane</location>
        <topology evidence="11">Single-pass membrane protein</topology>
    </subcellularLocation>
    <subcellularLocation>
        <location evidence="1">Endoplasmic reticulum membrane</location>
        <topology evidence="1">Single-pass type III membrane protein</topology>
    </subcellularLocation>
</comment>
<comment type="pathway">
    <text evidence="2 11">Glycolipid biosynthesis; glycosylphosphatidylinositol-anchor biosynthesis.</text>
</comment>
<dbReference type="GO" id="GO:1990529">
    <property type="term" value="C:glycosylphosphatidylinositol-mannosyltransferase I complex"/>
    <property type="evidence" value="ECO:0007669"/>
    <property type="project" value="TreeGrafter"/>
</dbReference>
<dbReference type="STRING" id="671987.R0KN27"/>
<dbReference type="PANTHER" id="PTHR28533">
    <property type="entry name" value="PROTEIN PBN1"/>
    <property type="match status" value="1"/>
</dbReference>
<keyword evidence="6 11" id="KW-0812">Transmembrane</keyword>
<dbReference type="Proteomes" id="UP000016935">
    <property type="component" value="Unassembled WGS sequence"/>
</dbReference>
<dbReference type="GO" id="GO:0000030">
    <property type="term" value="F:mannosyltransferase activity"/>
    <property type="evidence" value="ECO:0007669"/>
    <property type="project" value="TreeGrafter"/>
</dbReference>
<evidence type="ECO:0000256" key="4">
    <source>
        <dbReference type="ARBA" id="ARBA00020410"/>
    </source>
</evidence>
<proteinExistence type="inferred from homology"/>
<keyword evidence="5 11" id="KW-0337">GPI-anchor biosynthesis</keyword>
<accession>R0KN27</accession>
<feature type="region of interest" description="Disordered" evidence="12">
    <location>
        <begin position="258"/>
        <end position="281"/>
    </location>
</feature>
<dbReference type="UniPathway" id="UPA00196"/>
<evidence type="ECO:0000313" key="13">
    <source>
        <dbReference type="EMBL" id="EOA89327.1"/>
    </source>
</evidence>
<keyword evidence="9 11" id="KW-0472">Membrane</keyword>
<evidence type="ECO:0000256" key="1">
    <source>
        <dbReference type="ARBA" id="ARBA00004643"/>
    </source>
</evidence>
<evidence type="ECO:0000256" key="12">
    <source>
        <dbReference type="SAM" id="MobiDB-lite"/>
    </source>
</evidence>
<evidence type="ECO:0000256" key="7">
    <source>
        <dbReference type="ARBA" id="ARBA00022824"/>
    </source>
</evidence>
<dbReference type="InterPro" id="IPR013233">
    <property type="entry name" value="PIG-X/PBN1"/>
</dbReference>
<reference evidence="13 14" key="2">
    <citation type="journal article" date="2013" name="PLoS Genet.">
        <title>Comparative genome structure, secondary metabolite, and effector coding capacity across Cochliobolus pathogens.</title>
        <authorList>
            <person name="Condon B.J."/>
            <person name="Leng Y."/>
            <person name="Wu D."/>
            <person name="Bushley K.E."/>
            <person name="Ohm R.A."/>
            <person name="Otillar R."/>
            <person name="Martin J."/>
            <person name="Schackwitz W."/>
            <person name="Grimwood J."/>
            <person name="MohdZainudin N."/>
            <person name="Xue C."/>
            <person name="Wang R."/>
            <person name="Manning V.A."/>
            <person name="Dhillon B."/>
            <person name="Tu Z.J."/>
            <person name="Steffenson B.J."/>
            <person name="Salamov A."/>
            <person name="Sun H."/>
            <person name="Lowry S."/>
            <person name="LaButti K."/>
            <person name="Han J."/>
            <person name="Copeland A."/>
            <person name="Lindquist E."/>
            <person name="Barry K."/>
            <person name="Schmutz J."/>
            <person name="Baker S.E."/>
            <person name="Ciuffetti L.M."/>
            <person name="Grigoriev I.V."/>
            <person name="Zhong S."/>
            <person name="Turgeon B.G."/>
        </authorList>
    </citation>
    <scope>NUCLEOTIDE SEQUENCE [LARGE SCALE GENOMIC DNA]</scope>
    <source>
        <strain evidence="14">28A</strain>
    </source>
</reference>
<keyword evidence="8 11" id="KW-1133">Transmembrane helix</keyword>
<gene>
    <name evidence="13" type="ORF">SETTUDRAFT_159723</name>
</gene>
<dbReference type="GeneID" id="19397972"/>
<dbReference type="SMART" id="SM00780">
    <property type="entry name" value="PIG-X"/>
    <property type="match status" value="1"/>
</dbReference>
<evidence type="ECO:0000256" key="10">
    <source>
        <dbReference type="ARBA" id="ARBA00023180"/>
    </source>
</evidence>